<dbReference type="EMBL" id="CP046620">
    <property type="protein sequence ID" value="QHQ35914.1"/>
    <property type="molecule type" value="Genomic_DNA"/>
</dbReference>
<dbReference type="Proteomes" id="UP000464495">
    <property type="component" value="Chromosome"/>
</dbReference>
<dbReference type="RefSeq" id="WP_161862472.1">
    <property type="nucleotide sequence ID" value="NZ_CP046620.1"/>
</dbReference>
<protein>
    <submittedName>
        <fullName evidence="2">Methyltransferase domain-containing protein</fullName>
    </submittedName>
</protein>
<accession>A0A6P1SYZ8</accession>
<keyword evidence="2" id="KW-0808">Transferase</keyword>
<evidence type="ECO:0000259" key="1">
    <source>
        <dbReference type="Pfam" id="PF13649"/>
    </source>
</evidence>
<dbReference type="InterPro" id="IPR041698">
    <property type="entry name" value="Methyltransf_25"/>
</dbReference>
<evidence type="ECO:0000313" key="2">
    <source>
        <dbReference type="EMBL" id="QHQ35914.1"/>
    </source>
</evidence>
<evidence type="ECO:0000313" key="3">
    <source>
        <dbReference type="Proteomes" id="UP000464495"/>
    </source>
</evidence>
<feature type="domain" description="Methyltransferase" evidence="1">
    <location>
        <begin position="57"/>
        <end position="150"/>
    </location>
</feature>
<dbReference type="Pfam" id="PF13649">
    <property type="entry name" value="Methyltransf_25"/>
    <property type="match status" value="1"/>
</dbReference>
<sequence>MDIIGTALLEYHNGERNRRLMIHRDDGFCEPLPPAAFFADAPLPHEADILGSPTGPVLDIGCGAGRHLLWLRERGIAATGLDVSSGALETCRLRGCRDVLRADVLAPGALHGLGPFATILLFGQNIGLGVTPRGVGALLRTLAPLLTPEGRIVFTSVDTRLRKQIAHVTYRQANVAAGRPPGHNRFRLEYDGTFGPWFDWLYLGPEKAAKLAATCGFQATRTVRWQPETYAMELRRV</sequence>
<organism evidence="2 3">
    <name type="scientific">Algicella marina</name>
    <dbReference type="NCBI Taxonomy" id="2683284"/>
    <lineage>
        <taxon>Bacteria</taxon>
        <taxon>Pseudomonadati</taxon>
        <taxon>Pseudomonadota</taxon>
        <taxon>Alphaproteobacteria</taxon>
        <taxon>Rhodobacterales</taxon>
        <taxon>Paracoccaceae</taxon>
        <taxon>Algicella</taxon>
    </lineage>
</organism>
<dbReference type="GO" id="GO:0032259">
    <property type="term" value="P:methylation"/>
    <property type="evidence" value="ECO:0007669"/>
    <property type="project" value="UniProtKB-KW"/>
</dbReference>
<dbReference type="SUPFAM" id="SSF53335">
    <property type="entry name" value="S-adenosyl-L-methionine-dependent methyltransferases"/>
    <property type="match status" value="1"/>
</dbReference>
<dbReference type="GO" id="GO:0008168">
    <property type="term" value="F:methyltransferase activity"/>
    <property type="evidence" value="ECO:0007669"/>
    <property type="project" value="UniProtKB-KW"/>
</dbReference>
<dbReference type="AlphaFoldDB" id="A0A6P1SYZ8"/>
<dbReference type="KEGG" id="amaq:GO499_12380"/>
<keyword evidence="3" id="KW-1185">Reference proteome</keyword>
<dbReference type="CDD" id="cd02440">
    <property type="entry name" value="AdoMet_MTases"/>
    <property type="match status" value="1"/>
</dbReference>
<proteinExistence type="predicted"/>
<gene>
    <name evidence="2" type="ORF">GO499_12380</name>
</gene>
<keyword evidence="2" id="KW-0489">Methyltransferase</keyword>
<dbReference type="InterPro" id="IPR029063">
    <property type="entry name" value="SAM-dependent_MTases_sf"/>
</dbReference>
<reference evidence="2 3" key="1">
    <citation type="submission" date="2019-12" db="EMBL/GenBank/DDBJ databases">
        <title>Complete genome sequence of Algicella marina strain 9Alg 56(T) isolated from the red alga Tichocarpus crinitus.</title>
        <authorList>
            <person name="Kim S.-G."/>
            <person name="Nedashkovskaya O.I."/>
        </authorList>
    </citation>
    <scope>NUCLEOTIDE SEQUENCE [LARGE SCALE GENOMIC DNA]</scope>
    <source>
        <strain evidence="2 3">9Alg 56</strain>
    </source>
</reference>
<dbReference type="Gene3D" id="3.40.50.150">
    <property type="entry name" value="Vaccinia Virus protein VP39"/>
    <property type="match status" value="1"/>
</dbReference>
<name>A0A6P1SYZ8_9RHOB</name>